<feature type="region of interest" description="Disordered" evidence="1">
    <location>
        <begin position="447"/>
        <end position="508"/>
    </location>
</feature>
<evidence type="ECO:0000313" key="2">
    <source>
        <dbReference type="Proteomes" id="UP000887581"/>
    </source>
</evidence>
<evidence type="ECO:0000256" key="1">
    <source>
        <dbReference type="SAM" id="MobiDB-lite"/>
    </source>
</evidence>
<feature type="compositionally biased region" description="Low complexity" evidence="1">
    <location>
        <begin position="456"/>
        <end position="473"/>
    </location>
</feature>
<sequence>MAVVVVTTSTSSTAPPNSSNMLPALVRYRTRKERRRVIASNGQTVPLLSTDVEKNGIEQNMQALSSRVEDIRSTLDQKAAARGDFEDGYVRGFRDANKLGTASAARRRMDDDYGSRDDRFHEGYVKGLRDAGMTGMSASMHNLAQRGQGAGYSSGYMQGFRDGNSGFFGDRVTNSLLRRLEEQYPNQEEFRTGYIDGFKEGIESRTSGQRSFEESRRLQESLTKLTEILQDKSKGGDEIHTTKIYHVYNQQPDGVAVSAYSTATGRQLEQELEELTSSSRRSTLRRHYTPGDYLKYGSEAEAYGSLARNRRSLSASALGRELAREQSERSRLYSGTGTSYISRASAAERPITDTYSRRYTYRSRSDMGSPRHYASQTLLDGTRPGPSTPHTRRDALHTLQRELDTLSRSPDQLTARGYSSDTGYMNDTIRSRTRAYSNYDYDTYQTSKSEMRSTEASGGPIGASSSGASATAGYLMHGPARASASTSFSTRRENERRTTSGRTAGVKLSSHNWPDDLIDIVNEPMGQTLDRMKKYSSSLSQVDRDGVEETSPVRERVEERYQRSYKEQPIYVILEPQD</sequence>
<feature type="compositionally biased region" description="Basic and acidic residues" evidence="1">
    <location>
        <begin position="542"/>
        <end position="560"/>
    </location>
</feature>
<keyword evidence="2" id="KW-1185">Reference proteome</keyword>
<dbReference type="AlphaFoldDB" id="A0A915Q0Q4"/>
<feature type="region of interest" description="Disordered" evidence="1">
    <location>
        <begin position="360"/>
        <end position="426"/>
    </location>
</feature>
<accession>A0A915Q0Q4</accession>
<feature type="compositionally biased region" description="Basic and acidic residues" evidence="1">
    <location>
        <begin position="391"/>
        <end position="405"/>
    </location>
</feature>
<evidence type="ECO:0000313" key="3">
    <source>
        <dbReference type="WBParaSite" id="sdigi.contig7.g845.t1"/>
    </source>
</evidence>
<feature type="compositionally biased region" description="Low complexity" evidence="1">
    <location>
        <begin position="480"/>
        <end position="489"/>
    </location>
</feature>
<dbReference type="WBParaSite" id="sdigi.contig7.g845.t1">
    <property type="protein sequence ID" value="sdigi.contig7.g845.t1"/>
    <property type="gene ID" value="sdigi.contig7.g845"/>
</dbReference>
<feature type="region of interest" description="Disordered" evidence="1">
    <location>
        <begin position="535"/>
        <end position="560"/>
    </location>
</feature>
<organism evidence="2 3">
    <name type="scientific">Setaria digitata</name>
    <dbReference type="NCBI Taxonomy" id="48799"/>
    <lineage>
        <taxon>Eukaryota</taxon>
        <taxon>Metazoa</taxon>
        <taxon>Ecdysozoa</taxon>
        <taxon>Nematoda</taxon>
        <taxon>Chromadorea</taxon>
        <taxon>Rhabditida</taxon>
        <taxon>Spirurina</taxon>
        <taxon>Spiruromorpha</taxon>
        <taxon>Filarioidea</taxon>
        <taxon>Setariidae</taxon>
        <taxon>Setaria</taxon>
    </lineage>
</organism>
<reference evidence="3" key="1">
    <citation type="submission" date="2022-11" db="UniProtKB">
        <authorList>
            <consortium name="WormBaseParasite"/>
        </authorList>
    </citation>
    <scope>IDENTIFICATION</scope>
</reference>
<proteinExistence type="predicted"/>
<feature type="compositionally biased region" description="Polar residues" evidence="1">
    <location>
        <begin position="406"/>
        <end position="425"/>
    </location>
</feature>
<protein>
    <submittedName>
        <fullName evidence="3">Uncharacterized protein</fullName>
    </submittedName>
</protein>
<dbReference type="Proteomes" id="UP000887581">
    <property type="component" value="Unplaced"/>
</dbReference>
<name>A0A915Q0Q4_9BILA</name>